<dbReference type="OrthoDB" id="1404222at2"/>
<dbReference type="AlphaFoldDB" id="A0A4Y6PVR8"/>
<dbReference type="Proteomes" id="UP000315995">
    <property type="component" value="Chromosome"/>
</dbReference>
<evidence type="ECO:0000313" key="1">
    <source>
        <dbReference type="EMBL" id="QDG52426.1"/>
    </source>
</evidence>
<dbReference type="RefSeq" id="WP_141198898.1">
    <property type="nucleotide sequence ID" value="NZ_CP041186.1"/>
</dbReference>
<dbReference type="EMBL" id="CP041186">
    <property type="protein sequence ID" value="QDG52426.1"/>
    <property type="molecule type" value="Genomic_DNA"/>
</dbReference>
<keyword evidence="2" id="KW-1185">Reference proteome</keyword>
<reference evidence="1 2" key="1">
    <citation type="submission" date="2019-06" db="EMBL/GenBank/DDBJ databases">
        <title>Persicimonas caeni gen. nov., sp. nov., a predatory bacterium isolated from solar saltern.</title>
        <authorList>
            <person name="Wang S."/>
        </authorList>
    </citation>
    <scope>NUCLEOTIDE SEQUENCE [LARGE SCALE GENOMIC DNA]</scope>
    <source>
        <strain evidence="1 2">YN101</strain>
    </source>
</reference>
<proteinExistence type="predicted"/>
<dbReference type="Gene3D" id="3.30.2010.10">
    <property type="entry name" value="Metalloproteases ('zincins'), catalytic domain"/>
    <property type="match status" value="1"/>
</dbReference>
<name>A0A4Y6PVR8_PERCE</name>
<organism evidence="1 2">
    <name type="scientific">Persicimonas caeni</name>
    <dbReference type="NCBI Taxonomy" id="2292766"/>
    <lineage>
        <taxon>Bacteria</taxon>
        <taxon>Deltaproteobacteria</taxon>
        <taxon>Bradymonadales</taxon>
        <taxon>Bradymonadaceae</taxon>
        <taxon>Persicimonas</taxon>
    </lineage>
</organism>
<accession>A0A5B8Y8N0</accession>
<sequence length="549" mass="60387">MLQKRTTLRIGSLWFDEPTPSIETFLIEELGAEEFLVGLLQTGPLAGQDAARGWLAMTCRRGFLLWEAAGGVLHVEELARAAAWRVETGWGRDRFFVGERELFGGPLVAGKWLRQLFELGAKEPVERLVAAAQEHQSAGVCDWTDGASTEAMAVCEAYLEAASQAEEEGAFEQAVELYVGALRWQVRRLEAYEALSRLTWSVSRARRHQITTAKSVLELVNPQAASEVFGDSTCGVLSVGAAAARLGTLDDEAHDTRLVHPDEHDRKAALHRLTARWACGERDDDALRAHCERADAQTYPKLHARLERVATLLGIPAPPVHLSRQEAGACALGRGKRPFILLAKSHLEDGSTRQLTDAQLDFVLASQVEHIRAGHLLFTRAEYVQGVKERSVELALMAGEWLGARGLLGAKKTKAIKLAKPVWGARHAAGSEWLALTRDAAKAESTALARWGRTRALHCDDDEACEHSLVRRELAKFSRIARYTADRAGLLACGSLHAAVDAMRLLEPEINEPASEEKRARVDALIHFALSEDYFALRSAVDEGAWARI</sequence>
<gene>
    <name evidence="1" type="ORF">FIV42_17265</name>
</gene>
<accession>A0A4Y6PVR8</accession>
<protein>
    <submittedName>
        <fullName evidence="1">Uncharacterized protein</fullName>
    </submittedName>
</protein>
<evidence type="ECO:0000313" key="2">
    <source>
        <dbReference type="Proteomes" id="UP000315995"/>
    </source>
</evidence>